<evidence type="ECO:0000256" key="3">
    <source>
        <dbReference type="ARBA" id="ARBA00022857"/>
    </source>
</evidence>
<keyword evidence="4 6" id="KW-0520">NAD</keyword>
<comment type="function">
    <text evidence="6">Catalyzes the dehydration of the S-form of NAD(P)HX at the expense of ADP, which is converted to AMP. Together with NAD(P)HX epimerase, which catalyzes the epimerization of the S- and R-forms, the enzyme allows the repair of both epimers of NAD(P)HX, a damaged form of NAD(P)H that is a result of enzymatic or heat-dependent hydration.</text>
</comment>
<dbReference type="PROSITE" id="PS01050">
    <property type="entry name" value="YJEF_C_2"/>
    <property type="match status" value="1"/>
</dbReference>
<evidence type="ECO:0000256" key="5">
    <source>
        <dbReference type="ARBA" id="ARBA00023239"/>
    </source>
</evidence>
<dbReference type="Proteomes" id="UP001243212">
    <property type="component" value="Unassembled WGS sequence"/>
</dbReference>
<keyword evidence="1 6" id="KW-0547">Nucleotide-binding</keyword>
<comment type="catalytic activity">
    <reaction evidence="6">
        <text>(6S)-NADPHX + ADP = AMP + phosphate + NADPH + H(+)</text>
        <dbReference type="Rhea" id="RHEA:32235"/>
        <dbReference type="ChEBI" id="CHEBI:15378"/>
        <dbReference type="ChEBI" id="CHEBI:43474"/>
        <dbReference type="ChEBI" id="CHEBI:57783"/>
        <dbReference type="ChEBI" id="CHEBI:64076"/>
        <dbReference type="ChEBI" id="CHEBI:456215"/>
        <dbReference type="ChEBI" id="CHEBI:456216"/>
        <dbReference type="EC" id="4.2.1.136"/>
    </reaction>
</comment>
<evidence type="ECO:0000259" key="7">
    <source>
        <dbReference type="PROSITE" id="PS51383"/>
    </source>
</evidence>
<accession>A0ABT9NF82</accession>
<dbReference type="PANTHER" id="PTHR12592:SF0">
    <property type="entry name" value="ATP-DEPENDENT (S)-NAD(P)H-HYDRATE DEHYDRATASE"/>
    <property type="match status" value="1"/>
</dbReference>
<feature type="binding site" evidence="6">
    <location>
        <position position="222"/>
    </location>
    <ligand>
        <name>(6S)-NADPHX</name>
        <dbReference type="ChEBI" id="CHEBI:64076"/>
    </ligand>
</feature>
<keyword evidence="3 6" id="KW-0521">NADP</keyword>
<dbReference type="InterPro" id="IPR029056">
    <property type="entry name" value="Ribokinase-like"/>
</dbReference>
<feature type="binding site" evidence="6">
    <location>
        <position position="221"/>
    </location>
    <ligand>
        <name>AMP</name>
        <dbReference type="ChEBI" id="CHEBI:456215"/>
    </ligand>
</feature>
<comment type="similarity">
    <text evidence="6">Belongs to the NnrD/CARKD family.</text>
</comment>
<dbReference type="RefSeq" id="WP_307682116.1">
    <property type="nucleotide sequence ID" value="NZ_JAUSQX010000001.1"/>
</dbReference>
<proteinExistence type="inferred from homology"/>
<keyword evidence="5 6" id="KW-0456">Lyase</keyword>
<keyword evidence="9" id="KW-1185">Reference proteome</keyword>
<evidence type="ECO:0000313" key="9">
    <source>
        <dbReference type="Proteomes" id="UP001243212"/>
    </source>
</evidence>
<organism evidence="8 9">
    <name type="scientific">Trueperella bonasi</name>
    <dbReference type="NCBI Taxonomy" id="312286"/>
    <lineage>
        <taxon>Bacteria</taxon>
        <taxon>Bacillati</taxon>
        <taxon>Actinomycetota</taxon>
        <taxon>Actinomycetes</taxon>
        <taxon>Actinomycetales</taxon>
        <taxon>Actinomycetaceae</taxon>
        <taxon>Trueperella</taxon>
    </lineage>
</organism>
<feature type="binding site" evidence="6">
    <location>
        <position position="150"/>
    </location>
    <ligand>
        <name>(6S)-NADPHX</name>
        <dbReference type="ChEBI" id="CHEBI:64076"/>
    </ligand>
</feature>
<dbReference type="HAMAP" id="MF_01965">
    <property type="entry name" value="NADHX_dehydratase"/>
    <property type="match status" value="1"/>
</dbReference>
<name>A0ABT9NF82_9ACTO</name>
<gene>
    <name evidence="6" type="primary">nnrD</name>
    <name evidence="8" type="ORF">J2S70_000442</name>
</gene>
<feature type="binding site" evidence="6">
    <location>
        <position position="105"/>
    </location>
    <ligand>
        <name>(6S)-NADPHX</name>
        <dbReference type="ChEBI" id="CHEBI:64076"/>
    </ligand>
</feature>
<feature type="binding site" evidence="6">
    <location>
        <position position="58"/>
    </location>
    <ligand>
        <name>(6S)-NADPHX</name>
        <dbReference type="ChEBI" id="CHEBI:64076"/>
    </ligand>
</feature>
<dbReference type="InterPro" id="IPR017953">
    <property type="entry name" value="Carbohydrate_kinase_pred_CS"/>
</dbReference>
<comment type="caution">
    <text evidence="6">Lacks conserved residue(s) required for the propagation of feature annotation.</text>
</comment>
<evidence type="ECO:0000256" key="1">
    <source>
        <dbReference type="ARBA" id="ARBA00022741"/>
    </source>
</evidence>
<keyword evidence="2 6" id="KW-0067">ATP-binding</keyword>
<comment type="caution">
    <text evidence="8">The sequence shown here is derived from an EMBL/GenBank/DDBJ whole genome shotgun (WGS) entry which is preliminary data.</text>
</comment>
<dbReference type="EC" id="4.2.1.136" evidence="6"/>
<reference evidence="8 9" key="1">
    <citation type="submission" date="2023-07" db="EMBL/GenBank/DDBJ databases">
        <title>Sequencing the genomes of 1000 actinobacteria strains.</title>
        <authorList>
            <person name="Klenk H.-P."/>
        </authorList>
    </citation>
    <scope>NUCLEOTIDE SEQUENCE [LARGE SCALE GENOMIC DNA]</scope>
    <source>
        <strain evidence="8 9">DSM 17163</strain>
    </source>
</reference>
<dbReference type="PROSITE" id="PS51383">
    <property type="entry name" value="YJEF_C_3"/>
    <property type="match status" value="1"/>
</dbReference>
<comment type="cofactor">
    <cofactor evidence="6">
        <name>Mg(2+)</name>
        <dbReference type="ChEBI" id="CHEBI:18420"/>
    </cofactor>
</comment>
<evidence type="ECO:0000256" key="2">
    <source>
        <dbReference type="ARBA" id="ARBA00022840"/>
    </source>
</evidence>
<comment type="subunit">
    <text evidence="6">Homotetramer.</text>
</comment>
<feature type="domain" description="YjeF C-terminal" evidence="7">
    <location>
        <begin position="23"/>
        <end position="294"/>
    </location>
</feature>
<comment type="catalytic activity">
    <reaction evidence="6">
        <text>(6S)-NADHX + ADP = AMP + phosphate + NADH + H(+)</text>
        <dbReference type="Rhea" id="RHEA:32223"/>
        <dbReference type="ChEBI" id="CHEBI:15378"/>
        <dbReference type="ChEBI" id="CHEBI:43474"/>
        <dbReference type="ChEBI" id="CHEBI:57945"/>
        <dbReference type="ChEBI" id="CHEBI:64074"/>
        <dbReference type="ChEBI" id="CHEBI:456215"/>
        <dbReference type="ChEBI" id="CHEBI:456216"/>
        <dbReference type="EC" id="4.2.1.136"/>
    </reaction>
</comment>
<dbReference type="InterPro" id="IPR000631">
    <property type="entry name" value="CARKD"/>
</dbReference>
<dbReference type="Gene3D" id="3.40.1190.20">
    <property type="match status" value="1"/>
</dbReference>
<sequence length="297" mass="30006">MGRGIELGSEMDLPTEPGLMALTDADVADLWLVPGEKEHKYTRGVVGLLTGSHTYPGAAVLSAAGALAAGPGMVRYLGNSPLVVPAFPEVVPAAGQVQSLVIGSGLTSLAEARARYDAALAAGTPLVLDAGGIELAYERDLPEHVVLTPHAGELSALLRAKGEAVTRDDVEARPAWAAKQAAQLTGATVLAKFATDAVAAPSGELYAQPGGPGWAATAGAGDVLAGLVGALLAMHAHDLQTGDLQGITPAKLAAAASHIHAQAAIAAACSQGRVGRPIRASEIAAHIPHVIERILND</sequence>
<dbReference type="Pfam" id="PF01256">
    <property type="entry name" value="Carb_kinase"/>
    <property type="match status" value="1"/>
</dbReference>
<evidence type="ECO:0000256" key="6">
    <source>
        <dbReference type="HAMAP-Rule" id="MF_01965"/>
    </source>
</evidence>
<protein>
    <recommendedName>
        <fullName evidence="6">ADP-dependent (S)-NAD(P)H-hydrate dehydratase</fullName>
        <ecNumber evidence="6">4.2.1.136</ecNumber>
    </recommendedName>
    <alternativeName>
        <fullName evidence="6">ADP-dependent NAD(P)HX dehydratase</fullName>
    </alternativeName>
</protein>
<dbReference type="EMBL" id="JAUSQX010000001">
    <property type="protein sequence ID" value="MDP9805860.1"/>
    <property type="molecule type" value="Genomic_DNA"/>
</dbReference>
<evidence type="ECO:0000313" key="8">
    <source>
        <dbReference type="EMBL" id="MDP9805860.1"/>
    </source>
</evidence>
<dbReference type="PANTHER" id="PTHR12592">
    <property type="entry name" value="ATP-DEPENDENT (S)-NAD(P)H-HYDRATE DEHYDRATASE FAMILY MEMBER"/>
    <property type="match status" value="1"/>
</dbReference>
<dbReference type="SUPFAM" id="SSF53613">
    <property type="entry name" value="Ribokinase-like"/>
    <property type="match status" value="1"/>
</dbReference>
<dbReference type="CDD" id="cd01171">
    <property type="entry name" value="YXKO-related"/>
    <property type="match status" value="1"/>
</dbReference>
<evidence type="ECO:0000256" key="4">
    <source>
        <dbReference type="ARBA" id="ARBA00023027"/>
    </source>
</evidence>